<evidence type="ECO:0000259" key="1">
    <source>
        <dbReference type="Pfam" id="PF00408"/>
    </source>
</evidence>
<proteinExistence type="predicted"/>
<gene>
    <name evidence="2" type="ORF">TUM17379_14820</name>
</gene>
<dbReference type="Gene3D" id="3.30.310.50">
    <property type="entry name" value="Alpha-D-phosphohexomutase, C-terminal domain"/>
    <property type="match status" value="1"/>
</dbReference>
<accession>A0AAD1NMM8</accession>
<dbReference type="GO" id="GO:0016868">
    <property type="term" value="F:intramolecular phosphotransferase activity"/>
    <property type="evidence" value="ECO:0007669"/>
    <property type="project" value="InterPro"/>
</dbReference>
<organism evidence="2 3">
    <name type="scientific">Shewanella algae</name>
    <dbReference type="NCBI Taxonomy" id="38313"/>
    <lineage>
        <taxon>Bacteria</taxon>
        <taxon>Pseudomonadati</taxon>
        <taxon>Pseudomonadota</taxon>
        <taxon>Gammaproteobacteria</taxon>
        <taxon>Alteromonadales</taxon>
        <taxon>Shewanellaceae</taxon>
        <taxon>Shewanella</taxon>
    </lineage>
</organism>
<feature type="domain" description="Alpha-D-phosphohexomutase C-terminal" evidence="1">
    <location>
        <begin position="101"/>
        <end position="154"/>
    </location>
</feature>
<dbReference type="InterPro" id="IPR005843">
    <property type="entry name" value="A-D-PHexomutase_C"/>
</dbReference>
<dbReference type="AlphaFoldDB" id="A0AAD1NMM8"/>
<dbReference type="Proteomes" id="UP000825078">
    <property type="component" value="Chromosome"/>
</dbReference>
<evidence type="ECO:0000313" key="3">
    <source>
        <dbReference type="Proteomes" id="UP000825078"/>
    </source>
</evidence>
<reference evidence="2" key="1">
    <citation type="submission" date="2021-05" db="EMBL/GenBank/DDBJ databases">
        <title>Molecular characterization for Shewanella algae harboring chromosomal blaOXA-55-like strains isolated from clinical and environment sample.</title>
        <authorList>
            <person name="Ohama Y."/>
            <person name="Aoki K."/>
            <person name="Harada S."/>
            <person name="Moriya K."/>
            <person name="Ishii Y."/>
            <person name="Tateda K."/>
        </authorList>
    </citation>
    <scope>NUCLEOTIDE SEQUENCE</scope>
    <source>
        <strain evidence="2">TUM17379</strain>
    </source>
</reference>
<dbReference type="Pfam" id="PF00408">
    <property type="entry name" value="PGM_PMM_IV"/>
    <property type="match status" value="1"/>
</dbReference>
<dbReference type="EMBL" id="AP024613">
    <property type="protein sequence ID" value="BCV44464.1"/>
    <property type="molecule type" value="Genomic_DNA"/>
</dbReference>
<dbReference type="Gene3D" id="3.40.120.10">
    <property type="entry name" value="Alpha-D-Glucose-1,6-Bisphosphate, subunit A, domain 3"/>
    <property type="match status" value="1"/>
</dbReference>
<dbReference type="InterPro" id="IPR036900">
    <property type="entry name" value="A-D-PHexomutase_C_sf"/>
</dbReference>
<name>A0AAD1NMM8_9GAMM</name>
<dbReference type="SUPFAM" id="SSF55957">
    <property type="entry name" value="Phosphoglucomutase, C-terminal domain"/>
    <property type="match status" value="1"/>
</dbReference>
<protein>
    <recommendedName>
        <fullName evidence="1">Alpha-D-phosphohexomutase C-terminal domain-containing protein</fullName>
    </recommendedName>
</protein>
<sequence>MRRNFSKVAGFEANGGFLLGTDIQVNGVQLTALATRDAVLPVLAALAMSGKGFLSTLVKHLPQIYTASDRIQNFSRYKSLEIIENFLREPQQLLSQLDLTGFELVNADTTDGLRMMFSNGEVVHLRPSGNAPELRCYAESDSVDRAKSLVESVLNTIEKL</sequence>
<evidence type="ECO:0000313" key="2">
    <source>
        <dbReference type="EMBL" id="BCV44464.1"/>
    </source>
</evidence>